<dbReference type="InterPro" id="IPR016135">
    <property type="entry name" value="UBQ-conjugating_enzyme/RWD"/>
</dbReference>
<keyword evidence="1" id="KW-0732">Signal</keyword>
<dbReference type="SUPFAM" id="SSF54495">
    <property type="entry name" value="UBC-like"/>
    <property type="match status" value="1"/>
</dbReference>
<evidence type="ECO:0000313" key="3">
    <source>
        <dbReference type="EMBL" id="MDE47583.1"/>
    </source>
</evidence>
<dbReference type="Gene3D" id="3.10.110.10">
    <property type="entry name" value="Ubiquitin Conjugating Enzyme"/>
    <property type="match status" value="1"/>
</dbReference>
<evidence type="ECO:0000259" key="2">
    <source>
        <dbReference type="PROSITE" id="PS50127"/>
    </source>
</evidence>
<accession>A0A6G1SCB6</accession>
<feature type="domain" description="UBC core" evidence="2">
    <location>
        <begin position="34"/>
        <end position="195"/>
    </location>
</feature>
<dbReference type="EMBL" id="GGYP01002812">
    <property type="protein sequence ID" value="MDE47583.1"/>
    <property type="molecule type" value="Transcribed_RNA"/>
</dbReference>
<evidence type="ECO:0000256" key="1">
    <source>
        <dbReference type="SAM" id="SignalP"/>
    </source>
</evidence>
<sequence>MSFNAIVLLVVTITIFQVGLVVQSEDDEQASTQASSARLMKEFRQFHKSDSYKNGIFTVELVDDNIYEWNVKLKKVDPDSELHKDFKKWKKITGLDHIMLRVSYKHTYPSTPPYVRVVYPMIEGEGMLSYGTFCHELLTPSGWSASYTIEPLILHIAAALTENKRIIPNKIGQSYDIEKIDQETHLLNLKRLHGW</sequence>
<feature type="signal peptide" evidence="1">
    <location>
        <begin position="1"/>
        <end position="23"/>
    </location>
</feature>
<gene>
    <name evidence="3" type="primary">UBE2Q2_10</name>
    <name evidence="3" type="ORF">g.4808</name>
</gene>
<proteinExistence type="predicted"/>
<reference evidence="3" key="1">
    <citation type="submission" date="2018-10" db="EMBL/GenBank/DDBJ databases">
        <title>Transcriptome assembly of Aceria tosichella (Wheat curl mite) Type 2.</title>
        <authorList>
            <person name="Scully E.D."/>
            <person name="Geib S.M."/>
            <person name="Palmer N.A."/>
            <person name="Gupta A.K."/>
            <person name="Sarath G."/>
            <person name="Tatineni S."/>
        </authorList>
    </citation>
    <scope>NUCLEOTIDE SEQUENCE</scope>
    <source>
        <strain evidence="3">LincolnNE</strain>
    </source>
</reference>
<name>A0A6G1SCB6_9ACAR</name>
<dbReference type="InterPro" id="IPR000608">
    <property type="entry name" value="UBC"/>
</dbReference>
<dbReference type="AlphaFoldDB" id="A0A6G1SCB6"/>
<dbReference type="PROSITE" id="PS50127">
    <property type="entry name" value="UBC_2"/>
    <property type="match status" value="1"/>
</dbReference>
<feature type="chain" id="PRO_5026261858" evidence="1">
    <location>
        <begin position="24"/>
        <end position="195"/>
    </location>
</feature>
<organism evidence="3">
    <name type="scientific">Aceria tosichella</name>
    <name type="common">wheat curl mite</name>
    <dbReference type="NCBI Taxonomy" id="561515"/>
    <lineage>
        <taxon>Eukaryota</taxon>
        <taxon>Metazoa</taxon>
        <taxon>Ecdysozoa</taxon>
        <taxon>Arthropoda</taxon>
        <taxon>Chelicerata</taxon>
        <taxon>Arachnida</taxon>
        <taxon>Acari</taxon>
        <taxon>Acariformes</taxon>
        <taxon>Trombidiformes</taxon>
        <taxon>Prostigmata</taxon>
        <taxon>Eupodina</taxon>
        <taxon>Eriophyoidea</taxon>
        <taxon>Eriophyidae</taxon>
        <taxon>Eriophyinae</taxon>
        <taxon>Aceriini</taxon>
        <taxon>Aceria</taxon>
    </lineage>
</organism>
<dbReference type="CDD" id="cd23802">
    <property type="entry name" value="UBCc_UBE2Q"/>
    <property type="match status" value="1"/>
</dbReference>
<protein>
    <submittedName>
        <fullName evidence="3">Ubiquitin-conjugating enzyme E2 Q2</fullName>
    </submittedName>
</protein>